<dbReference type="Pfam" id="PF02518">
    <property type="entry name" value="HATPase_c"/>
    <property type="match status" value="1"/>
</dbReference>
<dbReference type="Proteomes" id="UP001144256">
    <property type="component" value="Unassembled WGS sequence"/>
</dbReference>
<dbReference type="InterPro" id="IPR003594">
    <property type="entry name" value="HATPase_dom"/>
</dbReference>
<evidence type="ECO:0000256" key="5">
    <source>
        <dbReference type="SAM" id="Phobius"/>
    </source>
</evidence>
<name>A0A9W6DDU7_9FIRM</name>
<accession>A0A9W6DDU7</accession>
<evidence type="ECO:0000256" key="1">
    <source>
        <dbReference type="ARBA" id="ARBA00004370"/>
    </source>
</evidence>
<comment type="caution">
    <text evidence="7">The sequence shown here is derived from an EMBL/GenBank/DDBJ whole genome shotgun (WGS) entry which is preliminary data.</text>
</comment>
<dbReference type="CDD" id="cd06225">
    <property type="entry name" value="HAMP"/>
    <property type="match status" value="1"/>
</dbReference>
<feature type="transmembrane region" description="Helical" evidence="5">
    <location>
        <begin position="296"/>
        <end position="318"/>
    </location>
</feature>
<dbReference type="Pfam" id="PF06580">
    <property type="entry name" value="His_kinase"/>
    <property type="match status" value="1"/>
</dbReference>
<dbReference type="EMBL" id="BRLB01000001">
    <property type="protein sequence ID" value="GKX27662.1"/>
    <property type="molecule type" value="Genomic_DNA"/>
</dbReference>
<keyword evidence="5" id="KW-0812">Transmembrane</keyword>
<proteinExistence type="predicted"/>
<feature type="transmembrane region" description="Helical" evidence="5">
    <location>
        <begin position="12"/>
        <end position="33"/>
    </location>
</feature>
<dbReference type="InterPro" id="IPR050640">
    <property type="entry name" value="Bact_2-comp_sensor_kinase"/>
</dbReference>
<sequence length="582" mass="68203">MVNKLRIGRKLLIILLLVSIIPITVLIIIFTNYSTKIIRKGLDKNIDSSISLISESTKATFEEIDKIFHDYNEDESFIKDMYYIKLLRNDRYKSLYDSYMKFQDTTYNYDYILGLGIVNGICFSDFYDATIDSVVNTNIFIDEKYYKFLRSGRFDNDYNKVYSNVFYNEEIDKHFFFVSRNIVDINNYQNDSVGNLVIAVDAERFVNIIKNTDVKNSSYNIIIDEKGFILATSHEQYIGYNIYDYGTVIKEAVENFSKENDLIPFKQLYIKYKKEKNYTIVSIQDLNYLNKDLNKLGLNGVLIALILGILSFLISYYYSGKTGEKVQAITKGMYDYYQGNEKVKIELESNDEFSEIANRFNDMVIQINNAKAKELMALSKGKEAEIKSLEAQINPHFIYNTLDAINWVAIENEDFVVSRMVNNMAAFLRYTIHDSNEVVTIRTDILYLKKYMELQQERYEHAFEYELHIDEEVLDIKIHKLILQPLIENSIEHGFPNTENDTIKIYVNRIQDDIRIRVWDNGKGLPIEKVEAINNGFETFMNDSIGINNIITRINLYYGNRASYNIKSYNMETCFEIRFPME</sequence>
<dbReference type="SUPFAM" id="SSF55874">
    <property type="entry name" value="ATPase domain of HSP90 chaperone/DNA topoisomerase II/histidine kinase"/>
    <property type="match status" value="1"/>
</dbReference>
<dbReference type="GO" id="GO:0000155">
    <property type="term" value="F:phosphorelay sensor kinase activity"/>
    <property type="evidence" value="ECO:0007669"/>
    <property type="project" value="InterPro"/>
</dbReference>
<keyword evidence="2" id="KW-0597">Phosphoprotein</keyword>
<evidence type="ECO:0000259" key="6">
    <source>
        <dbReference type="PROSITE" id="PS50885"/>
    </source>
</evidence>
<dbReference type="InterPro" id="IPR036890">
    <property type="entry name" value="HATPase_C_sf"/>
</dbReference>
<dbReference type="InterPro" id="IPR003660">
    <property type="entry name" value="HAMP_dom"/>
</dbReference>
<evidence type="ECO:0000313" key="8">
    <source>
        <dbReference type="Proteomes" id="UP001144256"/>
    </source>
</evidence>
<dbReference type="PANTHER" id="PTHR34220">
    <property type="entry name" value="SENSOR HISTIDINE KINASE YPDA"/>
    <property type="match status" value="1"/>
</dbReference>
<comment type="subcellular location">
    <subcellularLocation>
        <location evidence="1">Membrane</location>
    </subcellularLocation>
</comment>
<keyword evidence="8" id="KW-1185">Reference proteome</keyword>
<gene>
    <name evidence="7" type="ORF">SH1V18_01420</name>
</gene>
<dbReference type="GO" id="GO:0016020">
    <property type="term" value="C:membrane"/>
    <property type="evidence" value="ECO:0007669"/>
    <property type="project" value="UniProtKB-SubCell"/>
</dbReference>
<dbReference type="PANTHER" id="PTHR34220:SF7">
    <property type="entry name" value="SENSOR HISTIDINE KINASE YPDA"/>
    <property type="match status" value="1"/>
</dbReference>
<keyword evidence="5" id="KW-0472">Membrane</keyword>
<dbReference type="Gene3D" id="3.30.565.10">
    <property type="entry name" value="Histidine kinase-like ATPase, C-terminal domain"/>
    <property type="match status" value="1"/>
</dbReference>
<evidence type="ECO:0000313" key="7">
    <source>
        <dbReference type="EMBL" id="GKX27662.1"/>
    </source>
</evidence>
<reference evidence="7" key="1">
    <citation type="submission" date="2022-06" db="EMBL/GenBank/DDBJ databases">
        <title>Vallitalea longa sp. nov., an anaerobic bacterium isolated from marine sediment.</title>
        <authorList>
            <person name="Hirano S."/>
            <person name="Terahara T."/>
            <person name="Mori K."/>
            <person name="Hamada M."/>
            <person name="Matsumoto R."/>
            <person name="Kobayashi T."/>
        </authorList>
    </citation>
    <scope>NUCLEOTIDE SEQUENCE</scope>
    <source>
        <strain evidence="7">SH18-1</strain>
    </source>
</reference>
<dbReference type="PROSITE" id="PS50885">
    <property type="entry name" value="HAMP"/>
    <property type="match status" value="1"/>
</dbReference>
<keyword evidence="3" id="KW-0808">Transferase</keyword>
<dbReference type="InterPro" id="IPR010559">
    <property type="entry name" value="Sig_transdc_His_kin_internal"/>
</dbReference>
<keyword evidence="4" id="KW-0418">Kinase</keyword>
<evidence type="ECO:0000256" key="3">
    <source>
        <dbReference type="ARBA" id="ARBA00022679"/>
    </source>
</evidence>
<protein>
    <recommendedName>
        <fullName evidence="6">HAMP domain-containing protein</fullName>
    </recommendedName>
</protein>
<organism evidence="7 8">
    <name type="scientific">Vallitalea longa</name>
    <dbReference type="NCBI Taxonomy" id="2936439"/>
    <lineage>
        <taxon>Bacteria</taxon>
        <taxon>Bacillati</taxon>
        <taxon>Bacillota</taxon>
        <taxon>Clostridia</taxon>
        <taxon>Lachnospirales</taxon>
        <taxon>Vallitaleaceae</taxon>
        <taxon>Vallitalea</taxon>
    </lineage>
</organism>
<evidence type="ECO:0000256" key="2">
    <source>
        <dbReference type="ARBA" id="ARBA00022553"/>
    </source>
</evidence>
<dbReference type="RefSeq" id="WP_281811173.1">
    <property type="nucleotide sequence ID" value="NZ_BRLB01000001.1"/>
</dbReference>
<keyword evidence="5" id="KW-1133">Transmembrane helix</keyword>
<dbReference type="AlphaFoldDB" id="A0A9W6DDU7"/>
<evidence type="ECO:0000256" key="4">
    <source>
        <dbReference type="ARBA" id="ARBA00022777"/>
    </source>
</evidence>
<dbReference type="Gene3D" id="6.10.340.10">
    <property type="match status" value="1"/>
</dbReference>
<feature type="domain" description="HAMP" evidence="6">
    <location>
        <begin position="338"/>
        <end position="372"/>
    </location>
</feature>